<accession>A0AAN8CV03</accession>
<feature type="compositionally biased region" description="Basic residues" evidence="1">
    <location>
        <begin position="14"/>
        <end position="23"/>
    </location>
</feature>
<dbReference type="EMBL" id="JAURVH010001528">
    <property type="protein sequence ID" value="KAK5910816.1"/>
    <property type="molecule type" value="Genomic_DNA"/>
</dbReference>
<dbReference type="Proteomes" id="UP001331515">
    <property type="component" value="Unassembled WGS sequence"/>
</dbReference>
<protein>
    <submittedName>
        <fullName evidence="2">Uncharacterized protein</fullName>
    </submittedName>
</protein>
<comment type="caution">
    <text evidence="2">The sequence shown here is derived from an EMBL/GenBank/DDBJ whole genome shotgun (WGS) entry which is preliminary data.</text>
</comment>
<reference evidence="2 3" key="1">
    <citation type="journal article" date="2023" name="Mol. Biol. Evol.">
        <title>Genomics of Secondarily Temperate Adaptation in the Only Non-Antarctic Icefish.</title>
        <authorList>
            <person name="Rivera-Colon A.G."/>
            <person name="Rayamajhi N."/>
            <person name="Minhas B.F."/>
            <person name="Madrigal G."/>
            <person name="Bilyk K.T."/>
            <person name="Yoon V."/>
            <person name="Hune M."/>
            <person name="Gregory S."/>
            <person name="Cheng C.H.C."/>
            <person name="Catchen J.M."/>
        </authorList>
    </citation>
    <scope>NUCLEOTIDE SEQUENCE [LARGE SCALE GENOMIC DNA]</scope>
    <source>
        <tissue evidence="2">White muscle</tissue>
    </source>
</reference>
<feature type="compositionally biased region" description="Basic and acidic residues" evidence="1">
    <location>
        <begin position="1"/>
        <end position="10"/>
    </location>
</feature>
<evidence type="ECO:0000313" key="2">
    <source>
        <dbReference type="EMBL" id="KAK5910816.1"/>
    </source>
</evidence>
<dbReference type="AlphaFoldDB" id="A0AAN8CV03"/>
<organism evidence="2 3">
    <name type="scientific">Champsocephalus gunnari</name>
    <name type="common">Mackerel icefish</name>
    <dbReference type="NCBI Taxonomy" id="52237"/>
    <lineage>
        <taxon>Eukaryota</taxon>
        <taxon>Metazoa</taxon>
        <taxon>Chordata</taxon>
        <taxon>Craniata</taxon>
        <taxon>Vertebrata</taxon>
        <taxon>Euteleostomi</taxon>
        <taxon>Actinopterygii</taxon>
        <taxon>Neopterygii</taxon>
        <taxon>Teleostei</taxon>
        <taxon>Neoteleostei</taxon>
        <taxon>Acanthomorphata</taxon>
        <taxon>Eupercaria</taxon>
        <taxon>Perciformes</taxon>
        <taxon>Notothenioidei</taxon>
        <taxon>Channichthyidae</taxon>
        <taxon>Champsocephalus</taxon>
    </lineage>
</organism>
<evidence type="ECO:0000313" key="3">
    <source>
        <dbReference type="Proteomes" id="UP001331515"/>
    </source>
</evidence>
<feature type="region of interest" description="Disordered" evidence="1">
    <location>
        <begin position="1"/>
        <end position="31"/>
    </location>
</feature>
<evidence type="ECO:0000256" key="1">
    <source>
        <dbReference type="SAM" id="MobiDB-lite"/>
    </source>
</evidence>
<gene>
    <name evidence="2" type="ORF">CgunFtcFv8_005047</name>
</gene>
<proteinExistence type="predicted"/>
<sequence>MQSLRLDDSNGRVSRQKSPGHRALRLERASGTDHLQVGNPCDFRGHGLWTLVLLGHKDTMSKENILDCPQIA</sequence>
<name>A0AAN8CV03_CHAGU</name>
<keyword evidence="3" id="KW-1185">Reference proteome</keyword>